<organism evidence="1 2">
    <name type="scientific">Lacticaseibacillus zeae</name>
    <name type="common">Lactobacillus zeae</name>
    <dbReference type="NCBI Taxonomy" id="57037"/>
    <lineage>
        <taxon>Bacteria</taxon>
        <taxon>Bacillati</taxon>
        <taxon>Bacillota</taxon>
        <taxon>Bacilli</taxon>
        <taxon>Lactobacillales</taxon>
        <taxon>Lactobacillaceae</taxon>
        <taxon>Lacticaseibacillus</taxon>
    </lineage>
</organism>
<gene>
    <name evidence="1" type="ORF">FEI15_00360</name>
</gene>
<reference evidence="1 2" key="1">
    <citation type="submission" date="2019-05" db="EMBL/GenBank/DDBJ databases">
        <title>Genome-based reclassification of Lactobacillus casei as Lactobacillus casei subsp. casei. subsp.nov., description of Lactobacillus casei subsp. zeae subsp. nov., and emended description of Lactobacillus casei.</title>
        <authorList>
            <person name="Huang C.-H."/>
        </authorList>
    </citation>
    <scope>NUCLEOTIDE SEQUENCE [LARGE SCALE GENOMIC DNA]</scope>
    <source>
        <strain evidence="1 2">CRBIP24.44</strain>
    </source>
</reference>
<dbReference type="AlphaFoldDB" id="A0A5R8LWJ2"/>
<protein>
    <submittedName>
        <fullName evidence="1">Uncharacterized protein</fullName>
    </submittedName>
</protein>
<sequence length="92" mass="10356">MTIKKGVYLIKTLSGSVYKLVNTDNQKWLERVPSQESSSLRRDNERIIVYEFLNLAVGKPALFAIEPLGLGNVTLRETTTVLEMIVVDQAEC</sequence>
<dbReference type="EMBL" id="VBWO01000001">
    <property type="protein sequence ID" value="TLF41701.1"/>
    <property type="molecule type" value="Genomic_DNA"/>
</dbReference>
<accession>A0A5R8LWJ2</accession>
<evidence type="ECO:0000313" key="2">
    <source>
        <dbReference type="Proteomes" id="UP000309885"/>
    </source>
</evidence>
<dbReference type="RefSeq" id="WP_138130044.1">
    <property type="nucleotide sequence ID" value="NZ_VBWO01000001.1"/>
</dbReference>
<comment type="caution">
    <text evidence="1">The sequence shown here is derived from an EMBL/GenBank/DDBJ whole genome shotgun (WGS) entry which is preliminary data.</text>
</comment>
<proteinExistence type="predicted"/>
<evidence type="ECO:0000313" key="1">
    <source>
        <dbReference type="EMBL" id="TLF41701.1"/>
    </source>
</evidence>
<dbReference type="Proteomes" id="UP000309885">
    <property type="component" value="Unassembled WGS sequence"/>
</dbReference>
<name>A0A5R8LWJ2_LACZE</name>